<dbReference type="KEGG" id="yel:LC20_07230"/>
<dbReference type="EMBL" id="CP007448">
    <property type="protein sequence ID" value="ATX62787.1"/>
    <property type="molecule type" value="Genomic_DNA"/>
</dbReference>
<evidence type="ECO:0000313" key="2">
    <source>
        <dbReference type="EMBL" id="ATX62787.1"/>
    </source>
</evidence>
<proteinExistence type="predicted"/>
<reference evidence="2 3" key="1">
    <citation type="submission" date="2017-11" db="EMBL/GenBank/DDBJ databases">
        <title>The complete genome sequence and comparative genome analysis of Yersinia enterocolitica strain LC20.</title>
        <authorList>
            <person name="Shi G."/>
            <person name="Su M."/>
            <person name="Liang J."/>
            <person name="Gu W."/>
            <person name="Xiao Y."/>
            <person name="Zhang Z."/>
            <person name="Qiu H."/>
            <person name="Duan R."/>
            <person name="Zhang Z."/>
            <person name="Li Y."/>
            <person name="Zhang X."/>
            <person name="Ling Y."/>
            <person name="Song L."/>
            <person name="Chen M."/>
            <person name="Zhao Y."/>
            <person name="Wu J."/>
            <person name="Jing H."/>
            <person name="Xiao J."/>
            <person name="Wang X."/>
        </authorList>
    </citation>
    <scope>NUCLEOTIDE SEQUENCE [LARGE SCALE GENOMIC DNA]</scope>
    <source>
        <strain evidence="2 3">LC20</strain>
    </source>
</reference>
<organism evidence="2 3">
    <name type="scientific">Yersinia enterocolitica LC20</name>
    <dbReference type="NCBI Taxonomy" id="1443113"/>
    <lineage>
        <taxon>Bacteria</taxon>
        <taxon>Pseudomonadati</taxon>
        <taxon>Pseudomonadota</taxon>
        <taxon>Gammaproteobacteria</taxon>
        <taxon>Enterobacterales</taxon>
        <taxon>Yersiniaceae</taxon>
        <taxon>Yersinia</taxon>
    </lineage>
</organism>
<evidence type="ECO:0000313" key="3">
    <source>
        <dbReference type="Proteomes" id="UP000230961"/>
    </source>
</evidence>
<name>A0A7U5PGJ9_YEREN</name>
<gene>
    <name evidence="1" type="ORF">LC20_06490</name>
    <name evidence="2" type="ORF">LC20_07230</name>
</gene>
<sequence>MQIVEISMLERSGRTLTAISLLKGFRNTGVNAVLMATDTHRQELIERFDIPRAWLTGLNHQSLITNYTIIIDDYEHVEAIWNRDFSSEGLLRPLIGGTHVCNPNATAFIFCEH</sequence>
<dbReference type="EMBL" id="CP007448">
    <property type="protein sequence ID" value="ATX62697.1"/>
    <property type="molecule type" value="Genomic_DNA"/>
</dbReference>
<dbReference type="AlphaFoldDB" id="A0A7U5PGJ9"/>
<dbReference type="KEGG" id="yel:LC20_06490"/>
<evidence type="ECO:0000313" key="1">
    <source>
        <dbReference type="EMBL" id="ATX62697.1"/>
    </source>
</evidence>
<protein>
    <submittedName>
        <fullName evidence="2">Uncharacterized protein</fullName>
    </submittedName>
</protein>
<accession>A0A7U5PGJ9</accession>
<dbReference type="Proteomes" id="UP000230961">
    <property type="component" value="Chromosome"/>
</dbReference>